<dbReference type="EC" id="3.1.1.29" evidence="1 8"/>
<evidence type="ECO:0000256" key="4">
    <source>
        <dbReference type="ARBA" id="ARBA00022884"/>
    </source>
</evidence>
<comment type="subcellular location">
    <subcellularLocation>
        <location evidence="8">Cytoplasm</location>
    </subcellularLocation>
</comment>
<dbReference type="InterPro" id="IPR036416">
    <property type="entry name" value="Pept_tRNA_hydro_sf"/>
</dbReference>
<dbReference type="GO" id="GO:0005737">
    <property type="term" value="C:cytoplasm"/>
    <property type="evidence" value="ECO:0007669"/>
    <property type="project" value="UniProtKB-SubCell"/>
</dbReference>
<dbReference type="EMBL" id="FNAU01000004">
    <property type="protein sequence ID" value="SDE23975.1"/>
    <property type="molecule type" value="Genomic_DNA"/>
</dbReference>
<dbReference type="GO" id="GO:0004045">
    <property type="term" value="F:peptidyl-tRNA hydrolase activity"/>
    <property type="evidence" value="ECO:0007669"/>
    <property type="project" value="UniProtKB-UniRule"/>
</dbReference>
<dbReference type="AlphaFoldDB" id="A0A1G7BCL4"/>
<evidence type="ECO:0000256" key="9">
    <source>
        <dbReference type="RuleBase" id="RU000673"/>
    </source>
</evidence>
<dbReference type="GO" id="GO:0072344">
    <property type="term" value="P:rescue of stalled ribosome"/>
    <property type="evidence" value="ECO:0007669"/>
    <property type="project" value="UniProtKB-UniRule"/>
</dbReference>
<dbReference type="NCBIfam" id="TIGR00447">
    <property type="entry name" value="pth"/>
    <property type="match status" value="1"/>
</dbReference>
<evidence type="ECO:0000313" key="13">
    <source>
        <dbReference type="EMBL" id="VDG75843.1"/>
    </source>
</evidence>
<dbReference type="FunFam" id="3.40.50.1470:FF:000001">
    <property type="entry name" value="Peptidyl-tRNA hydrolase"/>
    <property type="match status" value="1"/>
</dbReference>
<evidence type="ECO:0000313" key="15">
    <source>
        <dbReference type="Proteomes" id="UP000269974"/>
    </source>
</evidence>
<comment type="function">
    <text evidence="8">Hydrolyzes ribosome-free peptidyl-tRNAs (with 1 or more amino acids incorporated), which drop off the ribosome during protein synthesis, or as a result of ribosome stalling.</text>
</comment>
<evidence type="ECO:0000256" key="8">
    <source>
        <dbReference type="HAMAP-Rule" id="MF_00083"/>
    </source>
</evidence>
<reference evidence="12" key="2">
    <citation type="submission" date="2016-10" db="EMBL/GenBank/DDBJ databases">
        <authorList>
            <person name="de Groot N.N."/>
        </authorList>
    </citation>
    <scope>NUCLEOTIDE SEQUENCE [LARGE SCALE GENOMIC DNA]</scope>
    <source>
        <strain evidence="12">DSM 20639</strain>
    </source>
</reference>
<keyword evidence="8" id="KW-0963">Cytoplasm</keyword>
<dbReference type="InterPro" id="IPR018171">
    <property type="entry name" value="Pept_tRNA_hydro_CS"/>
</dbReference>
<dbReference type="Proteomes" id="UP000182744">
    <property type="component" value="Unassembled WGS sequence"/>
</dbReference>
<organism evidence="12 14">
    <name type="scientific">Actinobaculum suis</name>
    <dbReference type="NCBI Taxonomy" id="1657"/>
    <lineage>
        <taxon>Bacteria</taxon>
        <taxon>Bacillati</taxon>
        <taxon>Actinomycetota</taxon>
        <taxon>Actinomycetes</taxon>
        <taxon>Actinomycetales</taxon>
        <taxon>Actinomycetaceae</taxon>
        <taxon>Actinobaculum</taxon>
    </lineage>
</organism>
<reference evidence="13 15" key="3">
    <citation type="submission" date="2018-11" db="EMBL/GenBank/DDBJ databases">
        <authorList>
            <consortium name="Pathogen Informatics"/>
        </authorList>
    </citation>
    <scope>NUCLEOTIDE SEQUENCE [LARGE SCALE GENOMIC DNA]</scope>
    <source>
        <strain evidence="13 15">NCTC10327</strain>
    </source>
</reference>
<reference evidence="14" key="1">
    <citation type="submission" date="2016-10" db="EMBL/GenBank/DDBJ databases">
        <authorList>
            <person name="Varghese N."/>
        </authorList>
    </citation>
    <scope>NUCLEOTIDE SEQUENCE [LARGE SCALE GENOMIC DNA]</scope>
    <source>
        <strain evidence="14">DSM 20639</strain>
    </source>
</reference>
<dbReference type="PANTHER" id="PTHR17224:SF1">
    <property type="entry name" value="PEPTIDYL-TRNA HYDROLASE"/>
    <property type="match status" value="1"/>
</dbReference>
<dbReference type="EMBL" id="JAWNFU010000003">
    <property type="protein sequence ID" value="MDY5153604.1"/>
    <property type="molecule type" value="Genomic_DNA"/>
</dbReference>
<evidence type="ECO:0000313" key="11">
    <source>
        <dbReference type="EMBL" id="MDY5153604.1"/>
    </source>
</evidence>
<gene>
    <name evidence="8 11" type="primary">pth</name>
    <name evidence="13" type="ORF">NCTC10327_00528</name>
    <name evidence="11" type="ORF">R6G71_06020</name>
    <name evidence="12" type="ORF">SAMN05421878_10486</name>
</gene>
<feature type="binding site" evidence="8">
    <location>
        <position position="14"/>
    </location>
    <ligand>
        <name>tRNA</name>
        <dbReference type="ChEBI" id="CHEBI:17843"/>
    </ligand>
</feature>
<dbReference type="Proteomes" id="UP001273799">
    <property type="component" value="Unassembled WGS sequence"/>
</dbReference>
<proteinExistence type="inferred from homology"/>
<comment type="function">
    <text evidence="8">Catalyzes the release of premature peptidyl moieties from peptidyl-tRNA molecules trapped in stalled 50S ribosomal subunits, and thus maintains levels of free tRNAs and 50S ribosomes.</text>
</comment>
<protein>
    <recommendedName>
        <fullName evidence="7 8">Peptidyl-tRNA hydrolase</fullName>
        <shortName evidence="8">Pth</shortName>
        <ecNumber evidence="1 8">3.1.1.29</ecNumber>
    </recommendedName>
</protein>
<keyword evidence="3 8" id="KW-0378">Hydrolase</keyword>
<evidence type="ECO:0000256" key="5">
    <source>
        <dbReference type="ARBA" id="ARBA00038063"/>
    </source>
</evidence>
<accession>A0A1G7BCL4</accession>
<dbReference type="PANTHER" id="PTHR17224">
    <property type="entry name" value="PEPTIDYL-TRNA HYDROLASE"/>
    <property type="match status" value="1"/>
</dbReference>
<evidence type="ECO:0000256" key="6">
    <source>
        <dbReference type="ARBA" id="ARBA00048707"/>
    </source>
</evidence>
<evidence type="ECO:0000256" key="3">
    <source>
        <dbReference type="ARBA" id="ARBA00022801"/>
    </source>
</evidence>
<reference evidence="11" key="4">
    <citation type="submission" date="2023-10" db="EMBL/GenBank/DDBJ databases">
        <title>Whole Genome based description of the genera Actinobaculum and Actinotignum reveals a complex phylogenetic relationship within the species included in the genus Actinotignum.</title>
        <authorList>
            <person name="Jensen C.S."/>
            <person name="Dargis R."/>
            <person name="Kemp M."/>
            <person name="Christensen J.J."/>
        </authorList>
    </citation>
    <scope>NUCLEOTIDE SEQUENCE</scope>
    <source>
        <strain evidence="11">Actinobaculum_suis_CCUG19206T</strain>
    </source>
</reference>
<keyword evidence="2 8" id="KW-0820">tRNA-binding</keyword>
<comment type="subunit">
    <text evidence="8">Monomer.</text>
</comment>
<keyword evidence="4 8" id="KW-0694">RNA-binding</keyword>
<dbReference type="Proteomes" id="UP000269974">
    <property type="component" value="Unassembled WGS sequence"/>
</dbReference>
<feature type="active site" description="Proton acceptor" evidence="8">
    <location>
        <position position="19"/>
    </location>
</feature>
<evidence type="ECO:0000313" key="12">
    <source>
        <dbReference type="EMBL" id="SDE23975.1"/>
    </source>
</evidence>
<evidence type="ECO:0000256" key="7">
    <source>
        <dbReference type="ARBA" id="ARBA00050038"/>
    </source>
</evidence>
<dbReference type="HAMAP" id="MF_00083">
    <property type="entry name" value="Pept_tRNA_hydro_bact"/>
    <property type="match status" value="1"/>
</dbReference>
<name>A0A1G7BCL4_9ACTO</name>
<evidence type="ECO:0000256" key="2">
    <source>
        <dbReference type="ARBA" id="ARBA00022555"/>
    </source>
</evidence>
<dbReference type="RefSeq" id="WP_074661640.1">
    <property type="nucleotide sequence ID" value="NZ_FNAU01000004.1"/>
</dbReference>
<feature type="binding site" evidence="8">
    <location>
        <position position="69"/>
    </location>
    <ligand>
        <name>tRNA</name>
        <dbReference type="ChEBI" id="CHEBI:17843"/>
    </ligand>
</feature>
<dbReference type="InterPro" id="IPR001328">
    <property type="entry name" value="Pept_tRNA_hydro"/>
</dbReference>
<dbReference type="CDD" id="cd00462">
    <property type="entry name" value="PTH"/>
    <property type="match status" value="1"/>
</dbReference>
<dbReference type="SUPFAM" id="SSF53178">
    <property type="entry name" value="Peptidyl-tRNA hydrolase-like"/>
    <property type="match status" value="1"/>
</dbReference>
<dbReference type="GO" id="GO:0000049">
    <property type="term" value="F:tRNA binding"/>
    <property type="evidence" value="ECO:0007669"/>
    <property type="project" value="UniProtKB-UniRule"/>
</dbReference>
<feature type="binding site" evidence="8">
    <location>
        <position position="117"/>
    </location>
    <ligand>
        <name>tRNA</name>
        <dbReference type="ChEBI" id="CHEBI:17843"/>
    </ligand>
</feature>
<dbReference type="Pfam" id="PF01195">
    <property type="entry name" value="Pept_tRNA_hydro"/>
    <property type="match status" value="1"/>
</dbReference>
<evidence type="ECO:0000256" key="1">
    <source>
        <dbReference type="ARBA" id="ARBA00013260"/>
    </source>
</evidence>
<comment type="similarity">
    <text evidence="5 8 10">Belongs to the PTH family.</text>
</comment>
<feature type="site" description="Discriminates between blocked and unblocked aminoacyl-tRNA" evidence="8">
    <location>
        <position position="9"/>
    </location>
</feature>
<dbReference type="GO" id="GO:0006515">
    <property type="term" value="P:protein quality control for misfolded or incompletely synthesized proteins"/>
    <property type="evidence" value="ECO:0007669"/>
    <property type="project" value="UniProtKB-UniRule"/>
</dbReference>
<dbReference type="EMBL" id="UYIO01000001">
    <property type="protein sequence ID" value="VDG75843.1"/>
    <property type="molecule type" value="Genomic_DNA"/>
</dbReference>
<dbReference type="PROSITE" id="PS01195">
    <property type="entry name" value="PEPT_TRNA_HYDROL_1"/>
    <property type="match status" value="1"/>
</dbReference>
<evidence type="ECO:0000256" key="10">
    <source>
        <dbReference type="RuleBase" id="RU004320"/>
    </source>
</evidence>
<dbReference type="Gene3D" id="3.40.50.1470">
    <property type="entry name" value="Peptidyl-tRNA hydrolase"/>
    <property type="match status" value="1"/>
</dbReference>
<dbReference type="PROSITE" id="PS01196">
    <property type="entry name" value="PEPT_TRNA_HYDROL_2"/>
    <property type="match status" value="1"/>
</dbReference>
<keyword evidence="14" id="KW-1185">Reference proteome</keyword>
<feature type="binding site" evidence="8">
    <location>
        <position position="71"/>
    </location>
    <ligand>
        <name>tRNA</name>
        <dbReference type="ChEBI" id="CHEBI:17843"/>
    </ligand>
</feature>
<feature type="site" description="Stabilizes the basic form of H active site to accept a proton" evidence="8">
    <location>
        <position position="96"/>
    </location>
</feature>
<comment type="catalytic activity">
    <reaction evidence="6 8 9">
        <text>an N-acyl-L-alpha-aminoacyl-tRNA + H2O = an N-acyl-L-amino acid + a tRNA + H(+)</text>
        <dbReference type="Rhea" id="RHEA:54448"/>
        <dbReference type="Rhea" id="RHEA-COMP:10123"/>
        <dbReference type="Rhea" id="RHEA-COMP:13883"/>
        <dbReference type="ChEBI" id="CHEBI:15377"/>
        <dbReference type="ChEBI" id="CHEBI:15378"/>
        <dbReference type="ChEBI" id="CHEBI:59874"/>
        <dbReference type="ChEBI" id="CHEBI:78442"/>
        <dbReference type="ChEBI" id="CHEBI:138191"/>
        <dbReference type="EC" id="3.1.1.29"/>
    </reaction>
</comment>
<evidence type="ECO:0000313" key="14">
    <source>
        <dbReference type="Proteomes" id="UP000182744"/>
    </source>
</evidence>
<sequence length="194" mass="21012">MYVVVGLGNPGPRYVGTRHNIGHDVVECLAQRASGTLSAHRQTRTHQLSVRAGYGPEAQRVILATLDTYMNTSGGPTAALLRYYDCSPENLIVIHDELDLPHGTLKLKRGGGEGGHNGLKSISQALGTKNYIRLRFGIGRPPGRQDPADYVLGRFSGAEKKDLGTLIEEAADAAEEVVRNGLETATLHLHTKHR</sequence>